<dbReference type="GO" id="GO:0005737">
    <property type="term" value="C:cytoplasm"/>
    <property type="evidence" value="ECO:0007669"/>
    <property type="project" value="UniProtKB-SubCell"/>
</dbReference>
<evidence type="ECO:0000256" key="5">
    <source>
        <dbReference type="ARBA" id="ARBA00040665"/>
    </source>
</evidence>
<dbReference type="SUPFAM" id="SSF48452">
    <property type="entry name" value="TPR-like"/>
    <property type="match status" value="2"/>
</dbReference>
<evidence type="ECO:0000256" key="6">
    <source>
        <dbReference type="PROSITE-ProRule" id="PRU00339"/>
    </source>
</evidence>
<dbReference type="InterPro" id="IPR027417">
    <property type="entry name" value="P-loop_NTPase"/>
</dbReference>
<keyword evidence="2" id="KW-0963">Cytoplasm</keyword>
<dbReference type="Gene3D" id="3.40.50.300">
    <property type="entry name" value="P-loop containing nucleotide triphosphate hydrolases"/>
    <property type="match status" value="1"/>
</dbReference>
<sequence>MPNKDLPAKNAVVDEDVEEVVSGSESVDEEWEDQPSLSEALEAAGESITRLRDVNALCDDYDDVQTALNSLLDDANAMVEGLNNDKEGKLDDEVNEEEKALDLMNLAKCLDEVYDLVSALEDGNANLQISEALDCIRDCHTTIKGLASCSEESPEDNTASQPATLQFPDLPMHRFVGRSEILQLGVDHLCLTPASPSKVLITGENGSGKTTFALQLLHQDEVQATYENGLGCRYIDCAPFYGDGEQNSGGAGLLLAKAVLAAFQVELQPMEKDFLGFLYRELMVKGSKTNYLLVLDGLIDDAIPEEGNGSGLTLTVKKVVETMAAIHCVSLVVVTSQEMVRQMLSWSLVIPEEGNLGPLDLASAVEMFEELLQEELIKGQEENDEPVEMPDRDDIVELLQFQVANRLPLGIKFLAGMQKFHNDPLETCRHLEERIHATLKSPYSTSHAGLTPIFDTFLRSVVKKTKITRDAPRLMGLLAFLPEGLPNYKKVLPRLTSDEYLSFDVFEEPEASVEMLLKAALVETRPSASGVEALVVSQSVKQYFQIDPEENSLLANDLSILVYFIDCQRIDTSTPNLAIALGARNIQYLLNWYLKQNSSYNAADLAYKCSYMLSINRGILDEGVMGNIRSVYEGLLAETEARETEDGDDADAQQVDSDEARRRLVDFLLSYGRLLEHVNRAEQTRKVVREAIEIAETMEDDLRVGAALIIEGQASQLDDHHDESYASFQRASTIFEAHGSEEELNLARALHGMGYARRMKGFYEESRELEERACALCKQRGDTVFLGDALYGLGMTYKMTGRYDEALEKYEETRQLSLNSGNMTVAASTLNSMGQIFIIKDQPAEAMEKYQAAYQIFKQIQSQVGMARALDNIGEALREMGRFDEAIEKNKEAYTILKSFGDLLGMGNALDNWGMSLKRLERQEEAVTKFQEAVDIFQRAGLPRSRANALYHLGEVLFLLKQDYESASAFEESSSTFAMIGLDAWAAKAKWQAGLAYEFMGSVVLAGITYGQVYEAYKKMGYEDGMTSATDKIASLGAF</sequence>
<evidence type="ECO:0000313" key="9">
    <source>
        <dbReference type="Proteomes" id="UP000807306"/>
    </source>
</evidence>
<evidence type="ECO:0000256" key="1">
    <source>
        <dbReference type="ARBA" id="ARBA00004496"/>
    </source>
</evidence>
<dbReference type="AlphaFoldDB" id="A0A9P6JTK3"/>
<keyword evidence="3" id="KW-0677">Repeat</keyword>
<dbReference type="PANTHER" id="PTHR46630:SF1">
    <property type="entry name" value="TETRATRICOPEPTIDE REPEAT PROTEIN 29"/>
    <property type="match status" value="1"/>
</dbReference>
<organism evidence="8 9">
    <name type="scientific">Crepidotus variabilis</name>
    <dbReference type="NCBI Taxonomy" id="179855"/>
    <lineage>
        <taxon>Eukaryota</taxon>
        <taxon>Fungi</taxon>
        <taxon>Dikarya</taxon>
        <taxon>Basidiomycota</taxon>
        <taxon>Agaricomycotina</taxon>
        <taxon>Agaricomycetes</taxon>
        <taxon>Agaricomycetidae</taxon>
        <taxon>Agaricales</taxon>
        <taxon>Agaricineae</taxon>
        <taxon>Crepidotaceae</taxon>
        <taxon>Crepidotus</taxon>
    </lineage>
</organism>
<evidence type="ECO:0000256" key="4">
    <source>
        <dbReference type="ARBA" id="ARBA00022803"/>
    </source>
</evidence>
<accession>A0A9P6JTK3</accession>
<dbReference type="SMART" id="SM00028">
    <property type="entry name" value="TPR"/>
    <property type="match status" value="8"/>
</dbReference>
<feature type="repeat" description="TPR" evidence="6">
    <location>
        <begin position="787"/>
        <end position="820"/>
    </location>
</feature>
<dbReference type="Pfam" id="PF13424">
    <property type="entry name" value="TPR_12"/>
    <property type="match status" value="3"/>
</dbReference>
<evidence type="ECO:0000256" key="3">
    <source>
        <dbReference type="ARBA" id="ARBA00022737"/>
    </source>
</evidence>
<dbReference type="PROSITE" id="PS50005">
    <property type="entry name" value="TPR"/>
    <property type="match status" value="2"/>
</dbReference>
<dbReference type="OrthoDB" id="621413at2759"/>
<comment type="subcellular location">
    <subcellularLocation>
        <location evidence="1">Cytoplasm</location>
    </subcellularLocation>
</comment>
<comment type="caution">
    <text evidence="8">The sequence shown here is derived from an EMBL/GenBank/DDBJ whole genome shotgun (WGS) entry which is preliminary data.</text>
</comment>
<dbReference type="InterPro" id="IPR019734">
    <property type="entry name" value="TPR_rpt"/>
</dbReference>
<evidence type="ECO:0000256" key="7">
    <source>
        <dbReference type="SAM" id="MobiDB-lite"/>
    </source>
</evidence>
<dbReference type="InterPro" id="IPR051476">
    <property type="entry name" value="Bac_ResReg_Asp_Phosphatase"/>
</dbReference>
<name>A0A9P6JTK3_9AGAR</name>
<dbReference type="SUPFAM" id="SSF52540">
    <property type="entry name" value="P-loop containing nucleoside triphosphate hydrolases"/>
    <property type="match status" value="1"/>
</dbReference>
<evidence type="ECO:0000256" key="2">
    <source>
        <dbReference type="ARBA" id="ARBA00022490"/>
    </source>
</evidence>
<dbReference type="Proteomes" id="UP000807306">
    <property type="component" value="Unassembled WGS sequence"/>
</dbReference>
<dbReference type="PANTHER" id="PTHR46630">
    <property type="entry name" value="TETRATRICOPEPTIDE REPEAT PROTEIN 29"/>
    <property type="match status" value="1"/>
</dbReference>
<reference evidence="8" key="1">
    <citation type="submission" date="2020-11" db="EMBL/GenBank/DDBJ databases">
        <authorList>
            <consortium name="DOE Joint Genome Institute"/>
            <person name="Ahrendt S."/>
            <person name="Riley R."/>
            <person name="Andreopoulos W."/>
            <person name="Labutti K."/>
            <person name="Pangilinan J."/>
            <person name="Ruiz-Duenas F.J."/>
            <person name="Barrasa J.M."/>
            <person name="Sanchez-Garcia M."/>
            <person name="Camarero S."/>
            <person name="Miyauchi S."/>
            <person name="Serrano A."/>
            <person name="Linde D."/>
            <person name="Babiker R."/>
            <person name="Drula E."/>
            <person name="Ayuso-Fernandez I."/>
            <person name="Pacheco R."/>
            <person name="Padilla G."/>
            <person name="Ferreira P."/>
            <person name="Barriuso J."/>
            <person name="Kellner H."/>
            <person name="Castanera R."/>
            <person name="Alfaro M."/>
            <person name="Ramirez L."/>
            <person name="Pisabarro A.G."/>
            <person name="Kuo A."/>
            <person name="Tritt A."/>
            <person name="Lipzen A."/>
            <person name="He G."/>
            <person name="Yan M."/>
            <person name="Ng V."/>
            <person name="Cullen D."/>
            <person name="Martin F."/>
            <person name="Rosso M.-N."/>
            <person name="Henrissat B."/>
            <person name="Hibbett D."/>
            <person name="Martinez A.T."/>
            <person name="Grigoriev I.V."/>
        </authorList>
    </citation>
    <scope>NUCLEOTIDE SEQUENCE</scope>
    <source>
        <strain evidence="8">CBS 506.95</strain>
    </source>
</reference>
<keyword evidence="4 6" id="KW-0802">TPR repeat</keyword>
<evidence type="ECO:0000313" key="8">
    <source>
        <dbReference type="EMBL" id="KAF9531650.1"/>
    </source>
</evidence>
<keyword evidence="9" id="KW-1185">Reference proteome</keyword>
<dbReference type="InterPro" id="IPR011990">
    <property type="entry name" value="TPR-like_helical_dom_sf"/>
</dbReference>
<feature type="repeat" description="TPR" evidence="6">
    <location>
        <begin position="867"/>
        <end position="900"/>
    </location>
</feature>
<dbReference type="Gene3D" id="1.25.40.10">
    <property type="entry name" value="Tetratricopeptide repeat domain"/>
    <property type="match status" value="2"/>
</dbReference>
<protein>
    <recommendedName>
        <fullName evidence="5">Tetratricopeptide repeat protein 29</fullName>
    </recommendedName>
</protein>
<proteinExistence type="predicted"/>
<feature type="region of interest" description="Disordered" evidence="7">
    <location>
        <begin position="1"/>
        <end position="38"/>
    </location>
</feature>
<gene>
    <name evidence="8" type="ORF">CPB83DRAFT_904303</name>
</gene>
<dbReference type="EMBL" id="MU157834">
    <property type="protein sequence ID" value="KAF9531650.1"/>
    <property type="molecule type" value="Genomic_DNA"/>
</dbReference>